<dbReference type="SUPFAM" id="SSF56281">
    <property type="entry name" value="Metallo-hydrolase/oxidoreductase"/>
    <property type="match status" value="1"/>
</dbReference>
<dbReference type="KEGG" id="vcw:GJQ55_04550"/>
<keyword evidence="3" id="KW-0378">Hydrolase</keyword>
<dbReference type="SMART" id="SM00849">
    <property type="entry name" value="Lactamase_B"/>
    <property type="match status" value="1"/>
</dbReference>
<evidence type="ECO:0000259" key="6">
    <source>
        <dbReference type="SMART" id="SM00849"/>
    </source>
</evidence>
<dbReference type="CDD" id="cd07720">
    <property type="entry name" value="OPHC2-like_MBL-fold"/>
    <property type="match status" value="1"/>
</dbReference>
<dbReference type="Gene3D" id="3.60.15.10">
    <property type="entry name" value="Ribonuclease Z/Hydroxyacylglutathione hydrolase-like"/>
    <property type="match status" value="1"/>
</dbReference>
<feature type="domain" description="Metallo-beta-lactamase" evidence="6">
    <location>
        <begin position="92"/>
        <end position="295"/>
    </location>
</feature>
<dbReference type="InterPro" id="IPR051013">
    <property type="entry name" value="MBL_superfamily_lactonases"/>
</dbReference>
<dbReference type="InterPro" id="IPR001279">
    <property type="entry name" value="Metallo-B-lactamas"/>
</dbReference>
<keyword evidence="2" id="KW-0479">Metal-binding</keyword>
<feature type="signal peptide" evidence="5">
    <location>
        <begin position="1"/>
        <end position="35"/>
    </location>
</feature>
<evidence type="ECO:0000256" key="5">
    <source>
        <dbReference type="SAM" id="SignalP"/>
    </source>
</evidence>
<dbReference type="PANTHER" id="PTHR42978:SF6">
    <property type="entry name" value="QUORUM-QUENCHING LACTONASE YTNP-RELATED"/>
    <property type="match status" value="1"/>
</dbReference>
<sequence length="317" mass="34564">MTVQTLPKQQVGSVTQWLRNALLSLCVATPLALQAAPEGVTQVDLGKAKVSMINDGVYARPLDEKFVTNAPLEQVTQALRDVGLPDDRFDIPFNPLLVDIGKERVLIDTGHGEFGGPTMGLLLQRLQQAGVEPESVTTVLITHFHGDHINGLRNKAGELAFPNAKVMVPAGEWDWWMNDERMAQTPEAGRGTFNAARRVFGPLADSVVKVQPGDEVVPGIRALDAAGHTPGHTAYMIDGGKRKLLYWADTTNIAIFVRNPDWSVQFDMDAEKARETRRRIADLAIREKALVGGFHLPGSAVGELKAKGSGYEFTPLK</sequence>
<dbReference type="EMBL" id="CP046056">
    <property type="protein sequence ID" value="QQD23792.1"/>
    <property type="molecule type" value="Genomic_DNA"/>
</dbReference>
<protein>
    <submittedName>
        <fullName evidence="7">MBL fold metallo-hydrolase</fullName>
    </submittedName>
</protein>
<dbReference type="GO" id="GO:0046872">
    <property type="term" value="F:metal ion binding"/>
    <property type="evidence" value="ECO:0007669"/>
    <property type="project" value="UniProtKB-KW"/>
</dbReference>
<dbReference type="GO" id="GO:0016787">
    <property type="term" value="F:hydrolase activity"/>
    <property type="evidence" value="ECO:0007669"/>
    <property type="project" value="UniProtKB-KW"/>
</dbReference>
<keyword evidence="8" id="KW-1185">Reference proteome</keyword>
<evidence type="ECO:0000313" key="7">
    <source>
        <dbReference type="EMBL" id="QQD23792.1"/>
    </source>
</evidence>
<name>A0A9X7UU92_9GAMM</name>
<evidence type="ECO:0000256" key="2">
    <source>
        <dbReference type="ARBA" id="ARBA00022723"/>
    </source>
</evidence>
<reference evidence="7 8" key="1">
    <citation type="submission" date="2019-11" db="EMBL/GenBank/DDBJ databases">
        <title>Venatorbacter sp. nov. a predator of Campylobacter and other Gram-negative bacteria.</title>
        <authorList>
            <person name="Saeedi A."/>
            <person name="Cummings N.J."/>
            <person name="Connerton I.F."/>
            <person name="Connerton P.L."/>
        </authorList>
    </citation>
    <scope>NUCLEOTIDE SEQUENCE [LARGE SCALE GENOMIC DNA]</scope>
    <source>
        <strain evidence="7">XL5</strain>
    </source>
</reference>
<dbReference type="PANTHER" id="PTHR42978">
    <property type="entry name" value="QUORUM-QUENCHING LACTONASE YTNP-RELATED-RELATED"/>
    <property type="match status" value="1"/>
</dbReference>
<evidence type="ECO:0000256" key="4">
    <source>
        <dbReference type="ARBA" id="ARBA00022833"/>
    </source>
</evidence>
<gene>
    <name evidence="7" type="ORF">GJQ55_04550</name>
</gene>
<comment type="similarity">
    <text evidence="1">Belongs to the metallo-beta-lactamase superfamily.</text>
</comment>
<dbReference type="InterPro" id="IPR036866">
    <property type="entry name" value="RibonucZ/Hydroxyglut_hydro"/>
</dbReference>
<evidence type="ECO:0000313" key="8">
    <source>
        <dbReference type="Proteomes" id="UP000596074"/>
    </source>
</evidence>
<evidence type="ECO:0000256" key="1">
    <source>
        <dbReference type="ARBA" id="ARBA00007749"/>
    </source>
</evidence>
<dbReference type="RefSeq" id="WP_228346332.1">
    <property type="nucleotide sequence ID" value="NZ_CP046056.1"/>
</dbReference>
<evidence type="ECO:0000256" key="3">
    <source>
        <dbReference type="ARBA" id="ARBA00022801"/>
    </source>
</evidence>
<proteinExistence type="inferred from homology"/>
<dbReference type="Proteomes" id="UP000596074">
    <property type="component" value="Chromosome"/>
</dbReference>
<feature type="chain" id="PRO_5040952166" evidence="5">
    <location>
        <begin position="36"/>
        <end position="317"/>
    </location>
</feature>
<dbReference type="AlphaFoldDB" id="A0A9X7UU92"/>
<keyword evidence="4" id="KW-0862">Zinc</keyword>
<keyword evidence="5" id="KW-0732">Signal</keyword>
<accession>A0A9X7UU92</accession>
<dbReference type="Pfam" id="PF00753">
    <property type="entry name" value="Lactamase_B"/>
    <property type="match status" value="1"/>
</dbReference>
<organism evidence="7 8">
    <name type="scientific">Venatoribacter cucullus</name>
    <dbReference type="NCBI Taxonomy" id="2661630"/>
    <lineage>
        <taxon>Bacteria</taxon>
        <taxon>Pseudomonadati</taxon>
        <taxon>Pseudomonadota</taxon>
        <taxon>Gammaproteobacteria</taxon>
        <taxon>Oceanospirillales</taxon>
        <taxon>Oceanospirillaceae</taxon>
        <taxon>Venatoribacter</taxon>
    </lineage>
</organism>